<dbReference type="EMBL" id="LR797487">
    <property type="protein sequence ID" value="CAB4220104.1"/>
    <property type="molecule type" value="Genomic_DNA"/>
</dbReference>
<evidence type="ECO:0000256" key="1">
    <source>
        <dbReference type="SAM" id="MobiDB-lite"/>
    </source>
</evidence>
<feature type="compositionally biased region" description="Basic and acidic residues" evidence="1">
    <location>
        <begin position="78"/>
        <end position="100"/>
    </location>
</feature>
<reference evidence="2" key="1">
    <citation type="submission" date="2020-05" db="EMBL/GenBank/DDBJ databases">
        <authorList>
            <person name="Chiriac C."/>
            <person name="Salcher M."/>
            <person name="Ghai R."/>
            <person name="Kavagutti S V."/>
        </authorList>
    </citation>
    <scope>NUCLEOTIDE SEQUENCE</scope>
</reference>
<proteinExistence type="predicted"/>
<feature type="region of interest" description="Disordered" evidence="1">
    <location>
        <begin position="78"/>
        <end position="102"/>
    </location>
</feature>
<organism evidence="2">
    <name type="scientific">uncultured Caudovirales phage</name>
    <dbReference type="NCBI Taxonomy" id="2100421"/>
    <lineage>
        <taxon>Viruses</taxon>
        <taxon>Duplodnaviria</taxon>
        <taxon>Heunggongvirae</taxon>
        <taxon>Uroviricota</taxon>
        <taxon>Caudoviricetes</taxon>
        <taxon>Peduoviridae</taxon>
        <taxon>Maltschvirus</taxon>
        <taxon>Maltschvirus maltsch</taxon>
    </lineage>
</organism>
<feature type="region of interest" description="Disordered" evidence="1">
    <location>
        <begin position="13"/>
        <end position="33"/>
    </location>
</feature>
<accession>A0A6J5SZS2</accession>
<gene>
    <name evidence="2" type="ORF">UFOVP1620_34</name>
</gene>
<protein>
    <submittedName>
        <fullName evidence="2">Uncharacterized protein</fullName>
    </submittedName>
</protein>
<name>A0A6J5SZS2_9CAUD</name>
<sequence length="120" mass="13744">MQYAKINGDTILEFPSYPQRDHPNTSFGDGWTGGEIEGSTYVMVEIEDTPQTDYLTQDTEIEPPKKVKGQWVVKTKVKDISPEEKAKRKADRADRDKDQDDNFLTKAEIKQLRKLLKAQA</sequence>
<evidence type="ECO:0000313" key="2">
    <source>
        <dbReference type="EMBL" id="CAB4220104.1"/>
    </source>
</evidence>